<keyword evidence="2" id="KW-1185">Reference proteome</keyword>
<dbReference type="Proteomes" id="UP001066276">
    <property type="component" value="Chromosome 2_1"/>
</dbReference>
<sequence length="125" mass="14053">MAKRALLTAIRVCNRADIKYAQAKYKKAQKVARKKKRDDKNWQKLLKALKLRDNHAFWAIISDGTGELGTLRHCNIAPDKWDEYFGALYSVSVHDKGEASGGTPHQHTGNPLVDLNKALGRKTLV</sequence>
<comment type="caution">
    <text evidence="1">The sequence shown here is derived from an EMBL/GenBank/DDBJ whole genome shotgun (WGS) entry which is preliminary data.</text>
</comment>
<dbReference type="AlphaFoldDB" id="A0AAV7VKZ6"/>
<proteinExistence type="predicted"/>
<name>A0AAV7VKZ6_PLEWA</name>
<dbReference type="EMBL" id="JANPWB010000003">
    <property type="protein sequence ID" value="KAJ1202003.1"/>
    <property type="molecule type" value="Genomic_DNA"/>
</dbReference>
<reference evidence="1" key="1">
    <citation type="journal article" date="2022" name="bioRxiv">
        <title>Sequencing and chromosome-scale assembly of the giantPleurodeles waltlgenome.</title>
        <authorList>
            <person name="Brown T."/>
            <person name="Elewa A."/>
            <person name="Iarovenko S."/>
            <person name="Subramanian E."/>
            <person name="Araus A.J."/>
            <person name="Petzold A."/>
            <person name="Susuki M."/>
            <person name="Suzuki K.-i.T."/>
            <person name="Hayashi T."/>
            <person name="Toyoda A."/>
            <person name="Oliveira C."/>
            <person name="Osipova E."/>
            <person name="Leigh N.D."/>
            <person name="Simon A."/>
            <person name="Yun M.H."/>
        </authorList>
    </citation>
    <scope>NUCLEOTIDE SEQUENCE</scope>
    <source>
        <strain evidence="1">20211129_DDA</strain>
        <tissue evidence="1">Liver</tissue>
    </source>
</reference>
<evidence type="ECO:0000313" key="2">
    <source>
        <dbReference type="Proteomes" id="UP001066276"/>
    </source>
</evidence>
<gene>
    <name evidence="1" type="ORF">NDU88_005807</name>
</gene>
<protein>
    <submittedName>
        <fullName evidence="1">Uncharacterized protein</fullName>
    </submittedName>
</protein>
<organism evidence="1 2">
    <name type="scientific">Pleurodeles waltl</name>
    <name type="common">Iberian ribbed newt</name>
    <dbReference type="NCBI Taxonomy" id="8319"/>
    <lineage>
        <taxon>Eukaryota</taxon>
        <taxon>Metazoa</taxon>
        <taxon>Chordata</taxon>
        <taxon>Craniata</taxon>
        <taxon>Vertebrata</taxon>
        <taxon>Euteleostomi</taxon>
        <taxon>Amphibia</taxon>
        <taxon>Batrachia</taxon>
        <taxon>Caudata</taxon>
        <taxon>Salamandroidea</taxon>
        <taxon>Salamandridae</taxon>
        <taxon>Pleurodelinae</taxon>
        <taxon>Pleurodeles</taxon>
    </lineage>
</organism>
<accession>A0AAV7VKZ6</accession>
<evidence type="ECO:0000313" key="1">
    <source>
        <dbReference type="EMBL" id="KAJ1202003.1"/>
    </source>
</evidence>